<sequence length="78" mass="8985">MDSKTTRYWCSQSETDSISNVESLVYSDTLVHVHSLPLLQVTCIILSIYWSINSNYLIPQLLTHNYVPIPLLLKISFK</sequence>
<name>F4NVI7_BATDJ</name>
<dbReference type="GeneID" id="18241092"/>
<proteinExistence type="predicted"/>
<keyword evidence="1" id="KW-1133">Transmembrane helix</keyword>
<dbReference type="AlphaFoldDB" id="F4NVI7"/>
<dbReference type="InParanoid" id="F4NVI7"/>
<keyword evidence="1" id="KW-0472">Membrane</keyword>
<reference evidence="2 3" key="1">
    <citation type="submission" date="2009-12" db="EMBL/GenBank/DDBJ databases">
        <title>The draft genome of Batrachochytrium dendrobatidis.</title>
        <authorList>
            <consortium name="US DOE Joint Genome Institute (JGI-PGF)"/>
            <person name="Kuo A."/>
            <person name="Salamov A."/>
            <person name="Schmutz J."/>
            <person name="Lucas S."/>
            <person name="Pitluck S."/>
            <person name="Rosenblum E."/>
            <person name="Stajich J."/>
            <person name="Eisen M."/>
            <person name="Grigoriev I.V."/>
        </authorList>
    </citation>
    <scope>NUCLEOTIDE SEQUENCE [LARGE SCALE GENOMIC DNA]</scope>
    <source>
        <strain evidence="3">JAM81 / FGSC 10211</strain>
    </source>
</reference>
<keyword evidence="1" id="KW-0812">Transmembrane</keyword>
<evidence type="ECO:0000313" key="2">
    <source>
        <dbReference type="EMBL" id="EGF84100.1"/>
    </source>
</evidence>
<evidence type="ECO:0000313" key="3">
    <source>
        <dbReference type="Proteomes" id="UP000007241"/>
    </source>
</evidence>
<feature type="transmembrane region" description="Helical" evidence="1">
    <location>
        <begin position="31"/>
        <end position="52"/>
    </location>
</feature>
<dbReference type="EMBL" id="GL882879">
    <property type="protein sequence ID" value="EGF84100.1"/>
    <property type="molecule type" value="Genomic_DNA"/>
</dbReference>
<accession>F4NVI7</accession>
<evidence type="ECO:0000256" key="1">
    <source>
        <dbReference type="SAM" id="Phobius"/>
    </source>
</evidence>
<protein>
    <submittedName>
        <fullName evidence="2">Expressed protein</fullName>
    </submittedName>
</protein>
<dbReference type="Proteomes" id="UP000007241">
    <property type="component" value="Unassembled WGS sequence"/>
</dbReference>
<organism evidence="2 3">
    <name type="scientific">Batrachochytrium dendrobatidis (strain JAM81 / FGSC 10211)</name>
    <name type="common">Frog chytrid fungus</name>
    <dbReference type="NCBI Taxonomy" id="684364"/>
    <lineage>
        <taxon>Eukaryota</taxon>
        <taxon>Fungi</taxon>
        <taxon>Fungi incertae sedis</taxon>
        <taxon>Chytridiomycota</taxon>
        <taxon>Chytridiomycota incertae sedis</taxon>
        <taxon>Chytridiomycetes</taxon>
        <taxon>Rhizophydiales</taxon>
        <taxon>Rhizophydiales incertae sedis</taxon>
        <taxon>Batrachochytrium</taxon>
    </lineage>
</organism>
<gene>
    <name evidence="2" type="ORF">BATDEDRAFT_36447</name>
</gene>
<dbReference type="HOGENOM" id="CLU_2621634_0_0_1"/>
<keyword evidence="3" id="KW-1185">Reference proteome</keyword>
<dbReference type="RefSeq" id="XP_006675870.1">
    <property type="nucleotide sequence ID" value="XM_006675807.1"/>
</dbReference>